<evidence type="ECO:0000256" key="6">
    <source>
        <dbReference type="ARBA" id="ARBA00023316"/>
    </source>
</evidence>
<evidence type="ECO:0000313" key="9">
    <source>
        <dbReference type="EMBL" id="MFC4430001.1"/>
    </source>
</evidence>
<dbReference type="Gene3D" id="3.30.1490.480">
    <property type="entry name" value="Endolytic murein transglycosylase"/>
    <property type="match status" value="1"/>
</dbReference>
<keyword evidence="3 7" id="KW-1133">Transmembrane helix</keyword>
<dbReference type="EMBL" id="JBHSEN010000002">
    <property type="protein sequence ID" value="MFC4430001.1"/>
    <property type="molecule type" value="Genomic_DNA"/>
</dbReference>
<evidence type="ECO:0000256" key="1">
    <source>
        <dbReference type="ARBA" id="ARBA00022475"/>
    </source>
</evidence>
<comment type="catalytic activity">
    <reaction evidence="7">
        <text>a peptidoglycan chain = a peptidoglycan chain with N-acetyl-1,6-anhydromuramyl-[peptide] at the reducing end + a peptidoglycan chain with N-acetylglucosamine at the non-reducing end.</text>
        <dbReference type="EC" id="4.2.2.29"/>
    </reaction>
</comment>
<evidence type="ECO:0000256" key="3">
    <source>
        <dbReference type="ARBA" id="ARBA00022989"/>
    </source>
</evidence>
<dbReference type="Proteomes" id="UP001595965">
    <property type="component" value="Unassembled WGS sequence"/>
</dbReference>
<proteinExistence type="inferred from homology"/>
<protein>
    <recommendedName>
        <fullName evidence="7">Endolytic murein transglycosylase</fullName>
        <ecNumber evidence="7">4.2.2.29</ecNumber>
    </recommendedName>
    <alternativeName>
        <fullName evidence="7">Peptidoglycan lytic transglycosylase</fullName>
    </alternativeName>
    <alternativeName>
        <fullName evidence="7">Peptidoglycan polymerization terminase</fullName>
    </alternativeName>
</protein>
<evidence type="ECO:0000313" key="10">
    <source>
        <dbReference type="Proteomes" id="UP001595965"/>
    </source>
</evidence>
<feature type="compositionally biased region" description="Basic and acidic residues" evidence="8">
    <location>
        <begin position="7"/>
        <end position="31"/>
    </location>
</feature>
<evidence type="ECO:0000256" key="7">
    <source>
        <dbReference type="HAMAP-Rule" id="MF_02065"/>
    </source>
</evidence>
<dbReference type="InterPro" id="IPR003770">
    <property type="entry name" value="MLTG-like"/>
</dbReference>
<evidence type="ECO:0000256" key="5">
    <source>
        <dbReference type="ARBA" id="ARBA00023239"/>
    </source>
</evidence>
<gene>
    <name evidence="7 9" type="primary">mltG</name>
    <name evidence="9" type="ORF">ACFO0K_09935</name>
</gene>
<dbReference type="NCBIfam" id="TIGR00247">
    <property type="entry name" value="endolytic transglycosylase MltG"/>
    <property type="match status" value="1"/>
</dbReference>
<dbReference type="EC" id="4.2.2.29" evidence="7"/>
<comment type="similarity">
    <text evidence="7">Belongs to the transglycosylase MltG family.</text>
</comment>
<accession>A0ABV8XYN9</accession>
<evidence type="ECO:0000256" key="2">
    <source>
        <dbReference type="ARBA" id="ARBA00022692"/>
    </source>
</evidence>
<evidence type="ECO:0000256" key="8">
    <source>
        <dbReference type="SAM" id="MobiDB-lite"/>
    </source>
</evidence>
<feature type="compositionally biased region" description="Low complexity" evidence="8">
    <location>
        <begin position="32"/>
        <end position="50"/>
    </location>
</feature>
<comment type="caution">
    <text evidence="9">The sequence shown here is derived from an EMBL/GenBank/DDBJ whole genome shotgun (WGS) entry which is preliminary data.</text>
</comment>
<keyword evidence="10" id="KW-1185">Reference proteome</keyword>
<dbReference type="HAMAP" id="MF_02065">
    <property type="entry name" value="MltG"/>
    <property type="match status" value="1"/>
</dbReference>
<feature type="site" description="Important for catalytic activity" evidence="7">
    <location>
        <position position="366"/>
    </location>
</feature>
<feature type="transmembrane region" description="Helical" evidence="7">
    <location>
        <begin position="152"/>
        <end position="172"/>
    </location>
</feature>
<name>A0ABV8XYN9_9MICC</name>
<keyword evidence="1 7" id="KW-1003">Cell membrane</keyword>
<comment type="subcellular location">
    <subcellularLocation>
        <location evidence="7">Cell membrane</location>
        <topology evidence="7">Single-pass membrane protein</topology>
    </subcellularLocation>
</comment>
<organism evidence="9 10">
    <name type="scientific">Citricoccus alkalitolerans</name>
    <dbReference type="NCBI Taxonomy" id="246603"/>
    <lineage>
        <taxon>Bacteria</taxon>
        <taxon>Bacillati</taxon>
        <taxon>Actinomycetota</taxon>
        <taxon>Actinomycetes</taxon>
        <taxon>Micrococcales</taxon>
        <taxon>Micrococcaceae</taxon>
        <taxon>Citricoccus</taxon>
    </lineage>
</organism>
<feature type="region of interest" description="Disordered" evidence="8">
    <location>
        <begin position="1"/>
        <end position="120"/>
    </location>
</feature>
<evidence type="ECO:0000256" key="4">
    <source>
        <dbReference type="ARBA" id="ARBA00023136"/>
    </source>
</evidence>
<dbReference type="PANTHER" id="PTHR30518">
    <property type="entry name" value="ENDOLYTIC MUREIN TRANSGLYCOSYLASE"/>
    <property type="match status" value="1"/>
</dbReference>
<reference evidence="10" key="1">
    <citation type="journal article" date="2019" name="Int. J. Syst. Evol. Microbiol.">
        <title>The Global Catalogue of Microorganisms (GCM) 10K type strain sequencing project: providing services to taxonomists for standard genome sequencing and annotation.</title>
        <authorList>
            <consortium name="The Broad Institute Genomics Platform"/>
            <consortium name="The Broad Institute Genome Sequencing Center for Infectious Disease"/>
            <person name="Wu L."/>
            <person name="Ma J."/>
        </authorList>
    </citation>
    <scope>NUCLEOTIDE SEQUENCE [LARGE SCALE GENOMIC DNA]</scope>
    <source>
        <strain evidence="10">CGMCC 1.12125</strain>
    </source>
</reference>
<keyword evidence="5 7" id="KW-0456">Lyase</keyword>
<sequence length="496" mass="53626">MADLTPDDSRDPQSPLTRREMRRREEARRSDSAASADSAGSAASAPSAAEVPWEPVDPAPGEPVLDEDRREYPGQHNEASEGQDREGQGQDRGAAGEDAVVVGTDSSGTPVIVRPAGRKGYQTVTVNRDRSLDAEKQAKKAARRKRRRRRNIALTAAFAAFVVLVAGLSFALKGILPNPVAEDYPGPGGVEVVFSVNEGEGAIAIGNRLEDEDIVASSAAFIEAVNQSRSENTIQPGEYPLKRQMRAADAAAILQRDGQGQVHYVAVNRGMRLGEAMSAVSESTGVTVQDLEAAAADPTDFGLPAEAPSLEGYLAPGEYRFPVDAEPAEIFAMMIEPTMAELEEQGITDEAEQFRTVTIASILEAEALTDDYPIVAGIIENRLNPSNEETGGYLQIDATVIYGLGQRQLQFSEEDKQDASNEYNTYAHRGLPPGPIGAPSTQALDAAAHPEDNSYYYWVTTNIETGETKFAEDYAQHRIYQQEYRDYCADHADICG</sequence>
<keyword evidence="6 7" id="KW-0961">Cell wall biogenesis/degradation</keyword>
<keyword evidence="2 7" id="KW-0812">Transmembrane</keyword>
<dbReference type="Pfam" id="PF02618">
    <property type="entry name" value="YceG"/>
    <property type="match status" value="1"/>
</dbReference>
<comment type="function">
    <text evidence="7">Functions as a peptidoglycan terminase that cleaves nascent peptidoglycan strands endolytically to terminate their elongation.</text>
</comment>
<dbReference type="RefSeq" id="WP_344227218.1">
    <property type="nucleotide sequence ID" value="NZ_BAAALH010000001.1"/>
</dbReference>
<dbReference type="PANTHER" id="PTHR30518:SF2">
    <property type="entry name" value="ENDOLYTIC MUREIN TRANSGLYCOSYLASE"/>
    <property type="match status" value="1"/>
</dbReference>
<keyword evidence="4 7" id="KW-0472">Membrane</keyword>
<feature type="compositionally biased region" description="Basic and acidic residues" evidence="8">
    <location>
        <begin position="66"/>
        <end position="89"/>
    </location>
</feature>